<evidence type="ECO:0000313" key="4">
    <source>
        <dbReference type="Proteomes" id="UP000005551"/>
    </source>
</evidence>
<evidence type="ECO:0000259" key="2">
    <source>
        <dbReference type="Pfam" id="PF22827"/>
    </source>
</evidence>
<dbReference type="EMBL" id="AJYA01000035">
    <property type="protein sequence ID" value="EIM75058.1"/>
    <property type="molecule type" value="Genomic_DNA"/>
</dbReference>
<keyword evidence="4" id="KW-1185">Reference proteome</keyword>
<dbReference type="InterPro" id="IPR019852">
    <property type="entry name" value="Motility-assoc_prot_GldL"/>
</dbReference>
<evidence type="ECO:0000256" key="1">
    <source>
        <dbReference type="SAM" id="Phobius"/>
    </source>
</evidence>
<keyword evidence="1" id="KW-0812">Transmembrane</keyword>
<gene>
    <name evidence="3" type="ORF">A3SI_14534</name>
</gene>
<accession>I5BZQ6</accession>
<dbReference type="STRING" id="1189621.A3SI_14534"/>
<dbReference type="NCBIfam" id="TIGR03513">
    <property type="entry name" value="GldL_gliding"/>
    <property type="match status" value="1"/>
</dbReference>
<reference evidence="3 4" key="1">
    <citation type="submission" date="2012-05" db="EMBL/GenBank/DDBJ databases">
        <title>Genome sequence of Nitritalea halalkaliphila LW7.</title>
        <authorList>
            <person name="Jangir P.K."/>
            <person name="Singh A."/>
            <person name="Shivaji S."/>
            <person name="Sharma R."/>
        </authorList>
    </citation>
    <scope>NUCLEOTIDE SEQUENCE [LARGE SCALE GENOMIC DNA]</scope>
    <source>
        <strain evidence="3 4">LW7</strain>
    </source>
</reference>
<dbReference type="Pfam" id="PF22827">
    <property type="entry name" value="GldL_N"/>
    <property type="match status" value="1"/>
</dbReference>
<sequence>MKTDKTSFKYKFYADWMPKIYGLGASIVILGAMFKILDWQGANIMIGFGLTTEAIIFAFSAFEPKQEEVDWSKVYPELADGSPVPPRAKAATGLVSGDPLTQKVDKLLEDAKIGPELFESLNKGIKNLATSAEKMGQISDAAVATNDYAENVKKASQSLVTINASYGKTAEALNELSSASTDAKAYHGQVVQVTKNLSALNNVYELELQDANSHLKTLNKFYANMATAMEGITEAGKETQAFKTELAKLNQNVGALNKVYGGMLTAMKG</sequence>
<dbReference type="Gene3D" id="1.20.920.20">
    <property type="match status" value="1"/>
</dbReference>
<name>I5BZQ6_9BACT</name>
<protein>
    <submittedName>
        <fullName evidence="3">Gliding motility-associated protein GldL</fullName>
    </submittedName>
</protein>
<dbReference type="PATRIC" id="fig|1189621.3.peg.3027"/>
<evidence type="ECO:0000313" key="3">
    <source>
        <dbReference type="EMBL" id="EIM75058.1"/>
    </source>
</evidence>
<proteinExistence type="predicted"/>
<keyword evidence="1" id="KW-1133">Transmembrane helix</keyword>
<dbReference type="Proteomes" id="UP000005551">
    <property type="component" value="Unassembled WGS sequence"/>
</dbReference>
<feature type="domain" description="Gliding motility protein GldL-like N-terminal" evidence="2">
    <location>
        <begin position="20"/>
        <end position="80"/>
    </location>
</feature>
<dbReference type="AlphaFoldDB" id="I5BZQ6"/>
<keyword evidence="1" id="KW-0472">Membrane</keyword>
<feature type="transmembrane region" description="Helical" evidence="1">
    <location>
        <begin position="20"/>
        <end position="37"/>
    </location>
</feature>
<dbReference type="InterPro" id="IPR055087">
    <property type="entry name" value="GldL-like_N"/>
</dbReference>
<dbReference type="OrthoDB" id="1466660at2"/>
<comment type="caution">
    <text evidence="3">The sequence shown here is derived from an EMBL/GenBank/DDBJ whole genome shotgun (WGS) entry which is preliminary data.</text>
</comment>
<organism evidence="3 4">
    <name type="scientific">Nitritalea halalkaliphila LW7</name>
    <dbReference type="NCBI Taxonomy" id="1189621"/>
    <lineage>
        <taxon>Bacteria</taxon>
        <taxon>Pseudomonadati</taxon>
        <taxon>Bacteroidota</taxon>
        <taxon>Cytophagia</taxon>
        <taxon>Cytophagales</taxon>
        <taxon>Cyclobacteriaceae</taxon>
        <taxon>Nitritalea</taxon>
    </lineage>
</organism>
<dbReference type="RefSeq" id="WP_009056147.1">
    <property type="nucleotide sequence ID" value="NZ_AJYA01000035.1"/>
</dbReference>